<sequence>MFNRWRWFVGCMAGLTIIIIASACARGQIMDQPTPAETQTTEVEHPHDITLMIDGGTFIPDVTRNLHFDYIDGLTVRHALASSGIVKFTEDQSAIQSVGEVSLDSALEWGTRLNDKELASTNWDQELQMGDKLLVYVKTVDSYEAISPLASLLLIIDGGSQKQYFVHKYSDNTTVRDLLKHSGLVQFNPNHKSIISVGGYTPKQDEQWILKVNGKKLLDNGLDMRLKPQDYVEITLTTQ</sequence>
<feature type="signal peptide" evidence="1">
    <location>
        <begin position="1"/>
        <end position="25"/>
    </location>
</feature>
<dbReference type="Proteomes" id="UP000192939">
    <property type="component" value="Unassembled WGS sequence"/>
</dbReference>
<accession>A0ABY1LU17</accession>
<organism evidence="2 3">
    <name type="scientific">Paenibacillus barengoltzii J12</name>
    <dbReference type="NCBI Taxonomy" id="935846"/>
    <lineage>
        <taxon>Bacteria</taxon>
        <taxon>Bacillati</taxon>
        <taxon>Bacillota</taxon>
        <taxon>Bacilli</taxon>
        <taxon>Bacillales</taxon>
        <taxon>Paenibacillaceae</taxon>
        <taxon>Paenibacillus</taxon>
    </lineage>
</organism>
<gene>
    <name evidence="2" type="ORF">SAMN02744124_00927</name>
</gene>
<keyword evidence="3" id="KW-1185">Reference proteome</keyword>
<proteinExistence type="predicted"/>
<evidence type="ECO:0000313" key="3">
    <source>
        <dbReference type="Proteomes" id="UP000192939"/>
    </source>
</evidence>
<evidence type="ECO:0000313" key="2">
    <source>
        <dbReference type="EMBL" id="SMF03603.1"/>
    </source>
</evidence>
<reference evidence="2 3" key="1">
    <citation type="submission" date="2017-04" db="EMBL/GenBank/DDBJ databases">
        <authorList>
            <person name="Varghese N."/>
            <person name="Submissions S."/>
        </authorList>
    </citation>
    <scope>NUCLEOTIDE SEQUENCE [LARGE SCALE GENOMIC DNA]</scope>
    <source>
        <strain evidence="2 3">J12</strain>
    </source>
</reference>
<dbReference type="PROSITE" id="PS51257">
    <property type="entry name" value="PROKAR_LIPOPROTEIN"/>
    <property type="match status" value="1"/>
</dbReference>
<name>A0ABY1LU17_9BACL</name>
<protein>
    <submittedName>
        <fullName evidence="2">Uncharacterized protein</fullName>
    </submittedName>
</protein>
<comment type="caution">
    <text evidence="2">The sequence shown here is derived from an EMBL/GenBank/DDBJ whole genome shotgun (WGS) entry which is preliminary data.</text>
</comment>
<feature type="chain" id="PRO_5047074951" evidence="1">
    <location>
        <begin position="26"/>
        <end position="239"/>
    </location>
</feature>
<keyword evidence="1" id="KW-0732">Signal</keyword>
<dbReference type="EMBL" id="FXAE01000006">
    <property type="protein sequence ID" value="SMF03603.1"/>
    <property type="molecule type" value="Genomic_DNA"/>
</dbReference>
<evidence type="ECO:0000256" key="1">
    <source>
        <dbReference type="SAM" id="SignalP"/>
    </source>
</evidence>
<dbReference type="RefSeq" id="WP_139816693.1">
    <property type="nucleotide sequence ID" value="NZ_FXAE01000006.1"/>
</dbReference>